<evidence type="ECO:0000313" key="5">
    <source>
        <dbReference type="Proteomes" id="UP000011769"/>
    </source>
</evidence>
<dbReference type="InterPro" id="IPR023346">
    <property type="entry name" value="Lysozyme-like_dom_sf"/>
</dbReference>
<dbReference type="InterPro" id="IPR007921">
    <property type="entry name" value="CHAP_dom"/>
</dbReference>
<organism evidence="4 5">
    <name type="scientific">Streptococcus parauberis KRS-02083</name>
    <dbReference type="NCBI Taxonomy" id="1207545"/>
    <lineage>
        <taxon>Bacteria</taxon>
        <taxon>Bacillati</taxon>
        <taxon>Bacillota</taxon>
        <taxon>Bacilli</taxon>
        <taxon>Lactobacillales</taxon>
        <taxon>Streptococcaceae</taxon>
        <taxon>Streptococcus</taxon>
    </lineage>
</organism>
<dbReference type="EMBL" id="ALYM01000003">
    <property type="protein sequence ID" value="EMG25782.1"/>
    <property type="molecule type" value="Genomic_DNA"/>
</dbReference>
<dbReference type="InterPro" id="IPR008258">
    <property type="entry name" value="Transglycosylase_SLT_dom_1"/>
</dbReference>
<dbReference type="CDD" id="cd13402">
    <property type="entry name" value="LT_TF-like"/>
    <property type="match status" value="1"/>
</dbReference>
<dbReference type="Gene3D" id="3.90.1720.10">
    <property type="entry name" value="endopeptidase domain like (from Nostoc punctiforme)"/>
    <property type="match status" value="1"/>
</dbReference>
<dbReference type="PROSITE" id="PS50911">
    <property type="entry name" value="CHAP"/>
    <property type="match status" value="1"/>
</dbReference>
<sequence>MAKVQAQMSTEIALDLVKASESIRSMTNLVNTSTNAWKAQESQLKMTGDYLGATKAKYEGLGSSIQAQQAKIEALKQKQSELKGDTQQTAEQYLKFQQQIDQATTKLSSLEVQQNKAKQSMSYYQSGLADLQKGYRQQNDLSESYVKRLQAEGRENEALQAKLNGSKTAVNNLNKQYEAQVKMLKEVAQSGDGDAYVKQKQRINETATALAHAKTEQKELASELRKSNPTFFDKLKNGIHETNSKIDELGRNVNRSNSVLGTFREKLSFGAIAGMASSAIQSISSSVMGLSGEVLTTSDALDKFENTMNFAGKTKKETEEASKFFKTYADKTVYELQDVANTGAQLASNGIENYKEITIASGNLNAIAGGNKETFKSLGMVLTQTAGAGKLTTENWNQLADAIPGASGKLQETLSKNGAFVGNFREAMENGEISSEEFLTAIEKLGNNKGAEKASKSTKTFEGAFGSLKSTVVNGLNDMVGIVGKENITKSITGFGDTVKDVFDYLKDHKKELSSIGKSVFEISKIFGMAVWDTAKGIIVGISDSINAMNGHSKKSKDPLKSIAGALKEVSKHKDAIKTVGKVLVAYFASKAVLNTSKTLFGTITGGISDVKKAGSGVNGALNWVMGVRGEDAVNNKLGGIKKIGRGTKSAFKWTASVATKMAKMALTGLLNTAKFVGNGIKLAFNFAKANPMILIATAVIGVSIALYELYKHNKKFKGFVDGLVKSVKDFSKGVVEKFKVGFKAVVKAGKATIDFFKKDWKEILLFLINPVAGGFALIYKHNKKFKDFVDGIWKTAQNFGKTFWKGLTGFFGNIGKKLDSGYDKVTDFIGKIKSKTTDMWNHIKNGFKAMWDGMKTLAGNGINAVIKIPNAGISGINNLIADFGGSKNAIGKIPEVKFATGTGMFSNMRRAITQPTLAMLNDGHDSPETGHQEAVIMPNGEMVLPQGRNKRMILPAGAEVLNATELKMLMSMSATPFANGTGFWSKLWDSTTSIAGNAWDGIKDTAKKFTEMLGFIGGAIKDPAGTLAKKFNPNANKLDGVFNPLGNALFKTPKTQAKGWWSELWNMANEASNAGGGVMGAVGDDYPAKWKAMGKDAIADPWGYFIRECVSFVANRLNNSGVNPSLFSGLGNGNQWVSARVPHMSKPKIGSVAVYGPGSEFGNHVAMVTGVNGDKYSGEEYNWSGDGLYHTYANRLASRATTFLDFGLRGKTEDSEGVKANTGLQKLIKKQVGGMFDWITKFLAPETDADPSGGGGATGVERWRSSVIKALKKNGFDATDSQVSAWMRVIQRESNGNPKAVNNWDSNAMAGIPSKGLVQTIEPTFNAYKHKGHDNIFNGYDNLLAGIAYMKARYGSDASAFARVSGPMGYANGGLVSKNGIYELAEGNMPEYIIPTDMAKRGRAWSLLAEVVGKFAGEAPKPQGGNDSSAIHDLEAKFDTMISLLAQLVQGQNNQPDIKPIIDASSVTNALAPKMQEALDKLGRRNMILGGANIR</sequence>
<evidence type="ECO:0000256" key="1">
    <source>
        <dbReference type="SAM" id="Coils"/>
    </source>
</evidence>
<gene>
    <name evidence="4" type="ORF">SPJ1_1193</name>
</gene>
<keyword evidence="2" id="KW-0472">Membrane</keyword>
<dbReference type="InterPro" id="IPR038765">
    <property type="entry name" value="Papain-like_cys_pep_sf"/>
</dbReference>
<feature type="transmembrane region" description="Helical" evidence="2">
    <location>
        <begin position="693"/>
        <end position="711"/>
    </location>
</feature>
<evidence type="ECO:0000259" key="3">
    <source>
        <dbReference type="PROSITE" id="PS50911"/>
    </source>
</evidence>
<dbReference type="NCBIfam" id="TIGR02675">
    <property type="entry name" value="tape_meas_nterm"/>
    <property type="match status" value="1"/>
</dbReference>
<accession>A0ABP2SZB9</accession>
<dbReference type="Gene3D" id="1.10.530.10">
    <property type="match status" value="1"/>
</dbReference>
<dbReference type="Gene3D" id="1.20.120.20">
    <property type="entry name" value="Apolipoprotein"/>
    <property type="match status" value="1"/>
</dbReference>
<proteinExistence type="predicted"/>
<keyword evidence="1" id="KW-0175">Coiled coil</keyword>
<feature type="coiled-coil region" evidence="1">
    <location>
        <begin position="58"/>
        <end position="120"/>
    </location>
</feature>
<keyword evidence="2" id="KW-1133">Transmembrane helix</keyword>
<protein>
    <submittedName>
        <fullName evidence="4">Phage tail length tape-measure protein</fullName>
    </submittedName>
</protein>
<comment type="caution">
    <text evidence="4">The sequence shown here is derived from an EMBL/GenBank/DDBJ whole genome shotgun (WGS) entry which is preliminary data.</text>
</comment>
<dbReference type="RefSeq" id="WP_003108392.1">
    <property type="nucleotide sequence ID" value="NZ_ALYM01000003.1"/>
</dbReference>
<dbReference type="InterPro" id="IPR013491">
    <property type="entry name" value="Tape_meas_N"/>
</dbReference>
<dbReference type="Pfam" id="PF20155">
    <property type="entry name" value="TMP_3"/>
    <property type="match status" value="1"/>
</dbReference>
<name>A0ABP2SZB9_9STRE</name>
<feature type="domain" description="Peptidase C51" evidence="3">
    <location>
        <begin position="1085"/>
        <end position="1206"/>
    </location>
</feature>
<evidence type="ECO:0000313" key="4">
    <source>
        <dbReference type="EMBL" id="EMG25782.1"/>
    </source>
</evidence>
<keyword evidence="5" id="KW-1185">Reference proteome</keyword>
<dbReference type="Pfam" id="PF01464">
    <property type="entry name" value="SLT"/>
    <property type="match status" value="1"/>
</dbReference>
<dbReference type="Proteomes" id="UP000011769">
    <property type="component" value="Unassembled WGS sequence"/>
</dbReference>
<keyword evidence="2" id="KW-0812">Transmembrane</keyword>
<reference evidence="4 5" key="1">
    <citation type="journal article" date="2013" name="PLoS ONE">
        <title>Comparative Genomic Characterization of Three Streptococcus parauberis Strains in Fish Pathogen, as Assessed by Wide-Genome Analyses.</title>
        <authorList>
            <person name="Nho S.W."/>
            <person name="Hikima J."/>
            <person name="Park S.B."/>
            <person name="Jang H.B."/>
            <person name="Cha I.S."/>
            <person name="Yasuike M."/>
            <person name="Nakamura Y."/>
            <person name="Fujiwara A."/>
            <person name="Sano M."/>
            <person name="Kanai K."/>
            <person name="Kondo H."/>
            <person name="Hirono I."/>
            <person name="Takeyama H."/>
            <person name="Aoki T."/>
            <person name="Jung T.S."/>
        </authorList>
    </citation>
    <scope>NUCLEOTIDE SEQUENCE [LARGE SCALE GENOMIC DNA]</scope>
    <source>
        <strain evidence="4 5">KRS-02083</strain>
    </source>
</reference>
<feature type="transmembrane region" description="Helical" evidence="2">
    <location>
        <begin position="764"/>
        <end position="780"/>
    </location>
</feature>
<dbReference type="SUPFAM" id="SSF53955">
    <property type="entry name" value="Lysozyme-like"/>
    <property type="match status" value="1"/>
</dbReference>
<evidence type="ECO:0000256" key="2">
    <source>
        <dbReference type="SAM" id="Phobius"/>
    </source>
</evidence>
<dbReference type="Pfam" id="PF05257">
    <property type="entry name" value="CHAP"/>
    <property type="match status" value="1"/>
</dbReference>
<dbReference type="SUPFAM" id="SSF54001">
    <property type="entry name" value="Cysteine proteinases"/>
    <property type="match status" value="1"/>
</dbReference>